<organism evidence="2 3">
    <name type="scientific">Daucus carota subsp. sativus</name>
    <name type="common">Carrot</name>
    <dbReference type="NCBI Taxonomy" id="79200"/>
    <lineage>
        <taxon>Eukaryota</taxon>
        <taxon>Viridiplantae</taxon>
        <taxon>Streptophyta</taxon>
        <taxon>Embryophyta</taxon>
        <taxon>Tracheophyta</taxon>
        <taxon>Spermatophyta</taxon>
        <taxon>Magnoliopsida</taxon>
        <taxon>eudicotyledons</taxon>
        <taxon>Gunneridae</taxon>
        <taxon>Pentapetalae</taxon>
        <taxon>asterids</taxon>
        <taxon>campanulids</taxon>
        <taxon>Apiales</taxon>
        <taxon>Apiaceae</taxon>
        <taxon>Apioideae</taxon>
        <taxon>Scandiceae</taxon>
        <taxon>Daucinae</taxon>
        <taxon>Daucus</taxon>
        <taxon>Daucus sect. Daucus</taxon>
    </lineage>
</organism>
<evidence type="ECO:0000313" key="2">
    <source>
        <dbReference type="EMBL" id="WOG97593.1"/>
    </source>
</evidence>
<evidence type="ECO:0000259" key="1">
    <source>
        <dbReference type="PROSITE" id="PS51297"/>
    </source>
</evidence>
<dbReference type="Proteomes" id="UP000077755">
    <property type="component" value="Chromosome 4"/>
</dbReference>
<dbReference type="AlphaFoldDB" id="A0AAF0WZU5"/>
<name>A0AAF0WZU5_DAUCS</name>
<dbReference type="PROSITE" id="PS51297">
    <property type="entry name" value="K_BOX"/>
    <property type="match status" value="1"/>
</dbReference>
<reference evidence="2" key="2">
    <citation type="submission" date="2022-03" db="EMBL/GenBank/DDBJ databases">
        <title>Draft title - Genomic analysis of global carrot germplasm unveils the trajectory of domestication and the origin of high carotenoid orange carrot.</title>
        <authorList>
            <person name="Iorizzo M."/>
            <person name="Ellison S."/>
            <person name="Senalik D."/>
            <person name="Macko-Podgorni A."/>
            <person name="Grzebelus D."/>
            <person name="Bostan H."/>
            <person name="Rolling W."/>
            <person name="Curaba J."/>
            <person name="Simon P."/>
        </authorList>
    </citation>
    <scope>NUCLEOTIDE SEQUENCE</scope>
    <source>
        <tissue evidence="2">Leaf</tissue>
    </source>
</reference>
<dbReference type="EMBL" id="CP093346">
    <property type="protein sequence ID" value="WOG97593.1"/>
    <property type="molecule type" value="Genomic_DNA"/>
</dbReference>
<gene>
    <name evidence="2" type="ORF">DCAR_0416934</name>
</gene>
<sequence>MERILERYDRYSTTDGQLVATDSISQGSWILEHAKLKAKIEVLQKNQRHYMGEDLESLSLKELQNLENQLDSALKHLRSKKNQIMFESISQLQKTDKALQDKNHMMSKKIYSFNYSKNNTSRLSLIRTSNSRNFRAHYFNSDVFQAVGNSGDVEGTSQQQNQTNTMIPAWMLT</sequence>
<dbReference type="GO" id="GO:0003700">
    <property type="term" value="F:DNA-binding transcription factor activity"/>
    <property type="evidence" value="ECO:0007669"/>
    <property type="project" value="InterPro"/>
</dbReference>
<dbReference type="InterPro" id="IPR002487">
    <property type="entry name" value="TF_Kbox"/>
</dbReference>
<keyword evidence="3" id="KW-1185">Reference proteome</keyword>
<protein>
    <recommendedName>
        <fullName evidence="1">K-box domain-containing protein</fullName>
    </recommendedName>
</protein>
<evidence type="ECO:0000313" key="3">
    <source>
        <dbReference type="Proteomes" id="UP000077755"/>
    </source>
</evidence>
<feature type="domain" description="K-box" evidence="1">
    <location>
        <begin position="26"/>
        <end position="121"/>
    </location>
</feature>
<dbReference type="GO" id="GO:0005634">
    <property type="term" value="C:nucleus"/>
    <property type="evidence" value="ECO:0007669"/>
    <property type="project" value="InterPro"/>
</dbReference>
<accession>A0AAF0WZU5</accession>
<reference evidence="2" key="1">
    <citation type="journal article" date="2016" name="Nat. Genet.">
        <title>A high-quality carrot genome assembly provides new insights into carotenoid accumulation and asterid genome evolution.</title>
        <authorList>
            <person name="Iorizzo M."/>
            <person name="Ellison S."/>
            <person name="Senalik D."/>
            <person name="Zeng P."/>
            <person name="Satapoomin P."/>
            <person name="Huang J."/>
            <person name="Bowman M."/>
            <person name="Iovene M."/>
            <person name="Sanseverino W."/>
            <person name="Cavagnaro P."/>
            <person name="Yildiz M."/>
            <person name="Macko-Podgorni A."/>
            <person name="Moranska E."/>
            <person name="Grzebelus E."/>
            <person name="Grzebelus D."/>
            <person name="Ashrafi H."/>
            <person name="Zheng Z."/>
            <person name="Cheng S."/>
            <person name="Spooner D."/>
            <person name="Van Deynze A."/>
            <person name="Simon P."/>
        </authorList>
    </citation>
    <scope>NUCLEOTIDE SEQUENCE</scope>
    <source>
        <tissue evidence="2">Leaf</tissue>
    </source>
</reference>
<proteinExistence type="predicted"/>
<dbReference type="Pfam" id="PF01486">
    <property type="entry name" value="K-box"/>
    <property type="match status" value="1"/>
</dbReference>